<keyword evidence="1 6" id="KW-0575">Peroxidase</keyword>
<dbReference type="InterPro" id="IPR036249">
    <property type="entry name" value="Thioredoxin-like_sf"/>
</dbReference>
<dbReference type="GO" id="GO:0034599">
    <property type="term" value="P:cellular response to oxidative stress"/>
    <property type="evidence" value="ECO:0007669"/>
    <property type="project" value="InterPro"/>
</dbReference>
<dbReference type="GO" id="GO:0008379">
    <property type="term" value="F:thioredoxin peroxidase activity"/>
    <property type="evidence" value="ECO:0007669"/>
    <property type="project" value="InterPro"/>
</dbReference>
<dbReference type="InterPro" id="IPR013740">
    <property type="entry name" value="Redoxin"/>
</dbReference>
<dbReference type="GO" id="GO:0045454">
    <property type="term" value="P:cell redox homeostasis"/>
    <property type="evidence" value="ECO:0007669"/>
    <property type="project" value="TreeGrafter"/>
</dbReference>
<accession>A0A9X2HAJ2</accession>
<dbReference type="PANTHER" id="PTHR10430:SF16">
    <property type="entry name" value="PEROXIREDOXIN-5, MITOCHONDRIAL"/>
    <property type="match status" value="1"/>
</dbReference>
<keyword evidence="4 6" id="KW-0676">Redox-active center</keyword>
<keyword evidence="2 6" id="KW-0049">Antioxidant</keyword>
<name>A0A9X2HAJ2_9HYPH</name>
<evidence type="ECO:0000256" key="4">
    <source>
        <dbReference type="ARBA" id="ARBA00023284"/>
    </source>
</evidence>
<evidence type="ECO:0000256" key="2">
    <source>
        <dbReference type="ARBA" id="ARBA00022862"/>
    </source>
</evidence>
<evidence type="ECO:0000259" key="7">
    <source>
        <dbReference type="PROSITE" id="PS51352"/>
    </source>
</evidence>
<dbReference type="Pfam" id="PF08534">
    <property type="entry name" value="Redoxin"/>
    <property type="match status" value="1"/>
</dbReference>
<evidence type="ECO:0000256" key="6">
    <source>
        <dbReference type="RuleBase" id="RU366011"/>
    </source>
</evidence>
<dbReference type="CDD" id="cd03013">
    <property type="entry name" value="PRX5_like"/>
    <property type="match status" value="1"/>
</dbReference>
<dbReference type="PROSITE" id="PS51352">
    <property type="entry name" value="THIOREDOXIN_2"/>
    <property type="match status" value="1"/>
</dbReference>
<feature type="active site" description="Cysteine sulfenic acid (-SOH) intermediate" evidence="5">
    <location>
        <position position="49"/>
    </location>
</feature>
<dbReference type="EMBL" id="JALHBS010000086">
    <property type="protein sequence ID" value="MCP3056238.1"/>
    <property type="molecule type" value="Genomic_DNA"/>
</dbReference>
<dbReference type="Gene3D" id="3.40.30.10">
    <property type="entry name" value="Glutaredoxin"/>
    <property type="match status" value="1"/>
</dbReference>
<reference evidence="8" key="1">
    <citation type="submission" date="2022-03" db="EMBL/GenBank/DDBJ databases">
        <title>Aurantimonas Liuensis sp. Nov., isolated from the hadal seawater of the Mariana Trench.</title>
        <authorList>
            <person name="Liu R."/>
        </authorList>
    </citation>
    <scope>NUCLEOTIDE SEQUENCE</scope>
    <source>
        <strain evidence="8">LRZ36</strain>
    </source>
</reference>
<dbReference type="AlphaFoldDB" id="A0A9X2HAJ2"/>
<evidence type="ECO:0000256" key="1">
    <source>
        <dbReference type="ARBA" id="ARBA00022559"/>
    </source>
</evidence>
<protein>
    <recommendedName>
        <fullName evidence="6">Glutathione-dependent peroxiredoxin</fullName>
        <ecNumber evidence="6">1.11.1.27</ecNumber>
    </recommendedName>
</protein>
<dbReference type="RefSeq" id="WP_206455423.1">
    <property type="nucleotide sequence ID" value="NZ_JALHBS010000086.1"/>
</dbReference>
<dbReference type="GO" id="GO:0042744">
    <property type="term" value="P:hydrogen peroxide catabolic process"/>
    <property type="evidence" value="ECO:0007669"/>
    <property type="project" value="TreeGrafter"/>
</dbReference>
<dbReference type="Proteomes" id="UP001155220">
    <property type="component" value="Unassembled WGS sequence"/>
</dbReference>
<comment type="function">
    <text evidence="6">Thiol-specific peroxidase that catalyzes the reduction of hydrogen peroxide and organic hydroperoxides to water and alcohols, respectively. Plays a role in cell protection against oxidative stress by detoxifying peroxides.</text>
</comment>
<dbReference type="GO" id="GO:0005737">
    <property type="term" value="C:cytoplasm"/>
    <property type="evidence" value="ECO:0007669"/>
    <property type="project" value="TreeGrafter"/>
</dbReference>
<keyword evidence="9" id="KW-1185">Reference proteome</keyword>
<comment type="caution">
    <text evidence="8">The sequence shown here is derived from an EMBL/GenBank/DDBJ whole genome shotgun (WGS) entry which is preliminary data.</text>
</comment>
<evidence type="ECO:0000256" key="5">
    <source>
        <dbReference type="PIRSR" id="PIRSR637944-1"/>
    </source>
</evidence>
<dbReference type="FunFam" id="3.40.30.10:FF:000020">
    <property type="entry name" value="Peroxiredoxin"/>
    <property type="match status" value="1"/>
</dbReference>
<dbReference type="InterPro" id="IPR013766">
    <property type="entry name" value="Thioredoxin_domain"/>
</dbReference>
<dbReference type="EC" id="1.11.1.27" evidence="6"/>
<proteinExistence type="inferred from homology"/>
<sequence>MAIGVGDKLPNATLKTKVPDGPADLSTDEIFAGKKVVLFAVPGAFTPTCSMNHLPGFLTHNDEIRAKGVDTIAVVAVNDVFVMSAWEKANDAAGKILFLSDGNGEFTKAVGLDVDLSVAGLGVRSKRYSMIVEDGVVKALNVEESPGQADKSSAEALLEQL</sequence>
<evidence type="ECO:0000313" key="8">
    <source>
        <dbReference type="EMBL" id="MCP3056238.1"/>
    </source>
</evidence>
<evidence type="ECO:0000256" key="3">
    <source>
        <dbReference type="ARBA" id="ARBA00023002"/>
    </source>
</evidence>
<dbReference type="SUPFAM" id="SSF52833">
    <property type="entry name" value="Thioredoxin-like"/>
    <property type="match status" value="1"/>
</dbReference>
<keyword evidence="3 6" id="KW-0560">Oxidoreductase</keyword>
<comment type="catalytic activity">
    <reaction evidence="6">
        <text>a hydroperoxide + 2 glutathione = an alcohol + glutathione disulfide + H2O</text>
        <dbReference type="Rhea" id="RHEA:62632"/>
        <dbReference type="ChEBI" id="CHEBI:15377"/>
        <dbReference type="ChEBI" id="CHEBI:30879"/>
        <dbReference type="ChEBI" id="CHEBI:35924"/>
        <dbReference type="ChEBI" id="CHEBI:57925"/>
        <dbReference type="ChEBI" id="CHEBI:58297"/>
        <dbReference type="EC" id="1.11.1.27"/>
    </reaction>
</comment>
<feature type="domain" description="Thioredoxin" evidence="7">
    <location>
        <begin position="3"/>
        <end position="161"/>
    </location>
</feature>
<gene>
    <name evidence="8" type="ORF">MJ956_13955</name>
</gene>
<evidence type="ECO:0000313" key="9">
    <source>
        <dbReference type="Proteomes" id="UP001155220"/>
    </source>
</evidence>
<organism evidence="8 9">
    <name type="scientific">Aurantimonas marianensis</name>
    <dbReference type="NCBI Taxonomy" id="2920428"/>
    <lineage>
        <taxon>Bacteria</taxon>
        <taxon>Pseudomonadati</taxon>
        <taxon>Pseudomonadota</taxon>
        <taxon>Alphaproteobacteria</taxon>
        <taxon>Hyphomicrobiales</taxon>
        <taxon>Aurantimonadaceae</taxon>
        <taxon>Aurantimonas</taxon>
    </lineage>
</organism>
<dbReference type="PANTHER" id="PTHR10430">
    <property type="entry name" value="PEROXIREDOXIN"/>
    <property type="match status" value="1"/>
</dbReference>
<dbReference type="InterPro" id="IPR037944">
    <property type="entry name" value="PRX5-like"/>
</dbReference>
<comment type="similarity">
    <text evidence="6">Belongs to the peroxiredoxin family. Prx5 subfamily.</text>
</comment>